<name>A0A5B7GRD3_PORTR</name>
<organism evidence="1 2">
    <name type="scientific">Portunus trituberculatus</name>
    <name type="common">Swimming crab</name>
    <name type="synonym">Neptunus trituberculatus</name>
    <dbReference type="NCBI Taxonomy" id="210409"/>
    <lineage>
        <taxon>Eukaryota</taxon>
        <taxon>Metazoa</taxon>
        <taxon>Ecdysozoa</taxon>
        <taxon>Arthropoda</taxon>
        <taxon>Crustacea</taxon>
        <taxon>Multicrustacea</taxon>
        <taxon>Malacostraca</taxon>
        <taxon>Eumalacostraca</taxon>
        <taxon>Eucarida</taxon>
        <taxon>Decapoda</taxon>
        <taxon>Pleocyemata</taxon>
        <taxon>Brachyura</taxon>
        <taxon>Eubrachyura</taxon>
        <taxon>Portunoidea</taxon>
        <taxon>Portunidae</taxon>
        <taxon>Portuninae</taxon>
        <taxon>Portunus</taxon>
    </lineage>
</organism>
<sequence length="67" mass="7392">MVESLKIAGVNLEIGAVDPLPFISSVRESLEKPHRCSDIHSAGRVQLSIKTAFENVWEMDKAGRISQ</sequence>
<comment type="caution">
    <text evidence="1">The sequence shown here is derived from an EMBL/GenBank/DDBJ whole genome shotgun (WGS) entry which is preliminary data.</text>
</comment>
<evidence type="ECO:0000313" key="1">
    <source>
        <dbReference type="EMBL" id="MPC62560.1"/>
    </source>
</evidence>
<accession>A0A5B7GRD3</accession>
<evidence type="ECO:0000313" key="2">
    <source>
        <dbReference type="Proteomes" id="UP000324222"/>
    </source>
</evidence>
<reference evidence="1 2" key="1">
    <citation type="submission" date="2019-05" db="EMBL/GenBank/DDBJ databases">
        <title>Another draft genome of Portunus trituberculatus and its Hox gene families provides insights of decapod evolution.</title>
        <authorList>
            <person name="Jeong J.-H."/>
            <person name="Song I."/>
            <person name="Kim S."/>
            <person name="Choi T."/>
            <person name="Kim D."/>
            <person name="Ryu S."/>
            <person name="Kim W."/>
        </authorList>
    </citation>
    <scope>NUCLEOTIDE SEQUENCE [LARGE SCALE GENOMIC DNA]</scope>
    <source>
        <tissue evidence="1">Muscle</tissue>
    </source>
</reference>
<keyword evidence="2" id="KW-1185">Reference proteome</keyword>
<protein>
    <submittedName>
        <fullName evidence="1">Uncharacterized protein</fullName>
    </submittedName>
</protein>
<gene>
    <name evidence="1" type="ORF">E2C01_056646</name>
</gene>
<dbReference type="EMBL" id="VSRR010019811">
    <property type="protein sequence ID" value="MPC62560.1"/>
    <property type="molecule type" value="Genomic_DNA"/>
</dbReference>
<dbReference type="AlphaFoldDB" id="A0A5B7GRD3"/>
<proteinExistence type="predicted"/>
<dbReference type="Proteomes" id="UP000324222">
    <property type="component" value="Unassembled WGS sequence"/>
</dbReference>